<evidence type="ECO:0000256" key="5">
    <source>
        <dbReference type="ARBA" id="ARBA00022989"/>
    </source>
</evidence>
<evidence type="ECO:0000256" key="2">
    <source>
        <dbReference type="ARBA" id="ARBA00005262"/>
    </source>
</evidence>
<proteinExistence type="inferred from homology"/>
<reference evidence="8" key="2">
    <citation type="submission" date="2020-09" db="EMBL/GenBank/DDBJ databases">
        <authorList>
            <person name="Sun Q."/>
            <person name="Ohkuma M."/>
        </authorList>
    </citation>
    <scope>NUCLEOTIDE SEQUENCE</scope>
    <source>
        <strain evidence="8">JCM 15325</strain>
    </source>
</reference>
<keyword evidence="9" id="KW-1185">Reference proteome</keyword>
<evidence type="ECO:0000256" key="1">
    <source>
        <dbReference type="ARBA" id="ARBA00004651"/>
    </source>
</evidence>
<evidence type="ECO:0000313" key="8">
    <source>
        <dbReference type="EMBL" id="GGL50450.1"/>
    </source>
</evidence>
<dbReference type="PANTHER" id="PTHR43663">
    <property type="entry name" value="CHROMATE TRANSPORT PROTEIN-RELATED"/>
    <property type="match status" value="1"/>
</dbReference>
<comment type="similarity">
    <text evidence="2">Belongs to the chromate ion transporter (CHR) (TC 2.A.51) family.</text>
</comment>
<dbReference type="Pfam" id="PF02417">
    <property type="entry name" value="Chromate_transp"/>
    <property type="match status" value="1"/>
</dbReference>
<evidence type="ECO:0000313" key="9">
    <source>
        <dbReference type="Proteomes" id="UP000654670"/>
    </source>
</evidence>
<dbReference type="InterPro" id="IPR052518">
    <property type="entry name" value="CHR_Transporter"/>
</dbReference>
<dbReference type="Proteomes" id="UP000654670">
    <property type="component" value="Unassembled WGS sequence"/>
</dbReference>
<keyword evidence="3" id="KW-1003">Cell membrane</keyword>
<name>A0A917S1G0_9BACL</name>
<keyword evidence="6 7" id="KW-0472">Membrane</keyword>
<keyword evidence="4 7" id="KW-0812">Transmembrane</keyword>
<feature type="transmembrane region" description="Helical" evidence="7">
    <location>
        <begin position="103"/>
        <end position="128"/>
    </location>
</feature>
<evidence type="ECO:0000256" key="7">
    <source>
        <dbReference type="SAM" id="Phobius"/>
    </source>
</evidence>
<feature type="transmembrane region" description="Helical" evidence="7">
    <location>
        <begin position="140"/>
        <end position="157"/>
    </location>
</feature>
<accession>A0A917S1G0</accession>
<dbReference type="GO" id="GO:0005886">
    <property type="term" value="C:plasma membrane"/>
    <property type="evidence" value="ECO:0007669"/>
    <property type="project" value="UniProtKB-SubCell"/>
</dbReference>
<gene>
    <name evidence="8" type="primary">ywrB</name>
    <name evidence="8" type="ORF">GCM10007968_13340</name>
</gene>
<protein>
    <submittedName>
        <fullName evidence="8">Transporter YwrB</fullName>
    </submittedName>
</protein>
<reference evidence="8" key="1">
    <citation type="journal article" date="2014" name="Int. J. Syst. Evol. Microbiol.">
        <title>Complete genome sequence of Corynebacterium casei LMG S-19264T (=DSM 44701T), isolated from a smear-ripened cheese.</title>
        <authorList>
            <consortium name="US DOE Joint Genome Institute (JGI-PGF)"/>
            <person name="Walter F."/>
            <person name="Albersmeier A."/>
            <person name="Kalinowski J."/>
            <person name="Ruckert C."/>
        </authorList>
    </citation>
    <scope>NUCLEOTIDE SEQUENCE</scope>
    <source>
        <strain evidence="8">JCM 15325</strain>
    </source>
</reference>
<dbReference type="PANTHER" id="PTHR43663:SF1">
    <property type="entry name" value="CHROMATE TRANSPORTER"/>
    <property type="match status" value="1"/>
</dbReference>
<evidence type="ECO:0000256" key="6">
    <source>
        <dbReference type="ARBA" id="ARBA00023136"/>
    </source>
</evidence>
<dbReference type="InterPro" id="IPR003370">
    <property type="entry name" value="Chromate_transpt"/>
</dbReference>
<organism evidence="8 9">
    <name type="scientific">Sporolactobacillus putidus</name>
    <dbReference type="NCBI Taxonomy" id="492735"/>
    <lineage>
        <taxon>Bacteria</taxon>
        <taxon>Bacillati</taxon>
        <taxon>Bacillota</taxon>
        <taxon>Bacilli</taxon>
        <taxon>Bacillales</taxon>
        <taxon>Sporolactobacillaceae</taxon>
        <taxon>Sporolactobacillus</taxon>
    </lineage>
</organism>
<comment type="caution">
    <text evidence="8">The sequence shown here is derived from an EMBL/GenBank/DDBJ whole genome shotgun (WGS) entry which is preliminary data.</text>
</comment>
<evidence type="ECO:0000256" key="4">
    <source>
        <dbReference type="ARBA" id="ARBA00022692"/>
    </source>
</evidence>
<keyword evidence="5 7" id="KW-1133">Transmembrane helix</keyword>
<evidence type="ECO:0000256" key="3">
    <source>
        <dbReference type="ARBA" id="ARBA00022475"/>
    </source>
</evidence>
<dbReference type="GO" id="GO:0015109">
    <property type="term" value="F:chromate transmembrane transporter activity"/>
    <property type="evidence" value="ECO:0007669"/>
    <property type="project" value="InterPro"/>
</dbReference>
<comment type="subcellular location">
    <subcellularLocation>
        <location evidence="1">Cell membrane</location>
        <topology evidence="1">Multi-pass membrane protein</topology>
    </subcellularLocation>
</comment>
<sequence length="213" mass="23578">MIKKERFDWMDREEKTYQAAQKKGSTLTRYRDIFVAFFRSSILSFGGGPSGIPLIEAEVVKKYKWMTIEEFGDIVAIANALPGPINTKLAGYIGWRLKGIGGLVTALIASVFPMVIALIVLLGFLTAFQRQRWVRGMTQAVLPVVGVLMAQLTWSFVSSAKKGLGWTVSLLLISVSFILMEVIHVQPPILIALTLLYVLIIPARPKTSAGEHK</sequence>
<dbReference type="EMBL" id="BMOK01000004">
    <property type="protein sequence ID" value="GGL50450.1"/>
    <property type="molecule type" value="Genomic_DNA"/>
</dbReference>
<dbReference type="AlphaFoldDB" id="A0A917S1G0"/>